<evidence type="ECO:0000256" key="2">
    <source>
        <dbReference type="ARBA" id="ARBA00023015"/>
    </source>
</evidence>
<sequence>MNVSPWGKNETKPVLAILPQKFGDVMNLKALRLFRLTVLHGTLSGAAASAHLSQSAASRMLAGLESELKLTLFERVNQRLVLTREGERFFHEAEHILNGVEEIPAIAREIRERAVDTLRIITVGPIGASLLPPVIDLLNAEHANLKCKIDIGTRSDVENQVGSRRYNLGMLSLPIKTSVVELAIEPVLEARTQVLLPVDHPLAALDCVPVDALVDQPFVSLRSNQIWRQRLDRLFETIGKLPRISLEIGSSLLVPKFVESGYGLGLMDPISSVFIDPTKTTLRPVGPEFWLPYACVFPPAGQNQVALRFAELLRQQIARRCAEDAFYGENVRLLEPAD</sequence>
<dbReference type="PRINTS" id="PR00039">
    <property type="entry name" value="HTHLYSR"/>
</dbReference>
<keyword evidence="2" id="KW-0805">Transcription regulation</keyword>
<dbReference type="InterPro" id="IPR036388">
    <property type="entry name" value="WH-like_DNA-bd_sf"/>
</dbReference>
<comment type="caution">
    <text evidence="6">The sequence shown here is derived from an EMBL/GenBank/DDBJ whole genome shotgun (WGS) entry which is preliminary data.</text>
</comment>
<evidence type="ECO:0000313" key="7">
    <source>
        <dbReference type="Proteomes" id="UP000233597"/>
    </source>
</evidence>
<evidence type="ECO:0000256" key="1">
    <source>
        <dbReference type="ARBA" id="ARBA00009437"/>
    </source>
</evidence>
<organism evidence="6 7">
    <name type="scientific">Thalassospira marina</name>
    <dbReference type="NCBI Taxonomy" id="2048283"/>
    <lineage>
        <taxon>Bacteria</taxon>
        <taxon>Pseudomonadati</taxon>
        <taxon>Pseudomonadota</taxon>
        <taxon>Alphaproteobacteria</taxon>
        <taxon>Rhodospirillales</taxon>
        <taxon>Thalassospiraceae</taxon>
        <taxon>Thalassospira</taxon>
    </lineage>
</organism>
<feature type="domain" description="HTH lysR-type" evidence="5">
    <location>
        <begin position="26"/>
        <end position="83"/>
    </location>
</feature>
<proteinExistence type="inferred from homology"/>
<name>A0A2N3KN41_9PROT</name>
<dbReference type="EMBL" id="NWTK01000012">
    <property type="protein sequence ID" value="PKR51978.1"/>
    <property type="molecule type" value="Genomic_DNA"/>
</dbReference>
<dbReference type="SUPFAM" id="SSF53850">
    <property type="entry name" value="Periplasmic binding protein-like II"/>
    <property type="match status" value="1"/>
</dbReference>
<gene>
    <name evidence="6" type="ORF">COO20_17825</name>
</gene>
<dbReference type="Gene3D" id="1.10.10.10">
    <property type="entry name" value="Winged helix-like DNA-binding domain superfamily/Winged helix DNA-binding domain"/>
    <property type="match status" value="1"/>
</dbReference>
<dbReference type="SUPFAM" id="SSF46785">
    <property type="entry name" value="Winged helix' DNA-binding domain"/>
    <property type="match status" value="1"/>
</dbReference>
<dbReference type="PROSITE" id="PS50931">
    <property type="entry name" value="HTH_LYSR"/>
    <property type="match status" value="1"/>
</dbReference>
<evidence type="ECO:0000256" key="3">
    <source>
        <dbReference type="ARBA" id="ARBA00023125"/>
    </source>
</evidence>
<keyword evidence="4" id="KW-0804">Transcription</keyword>
<dbReference type="Pfam" id="PF03466">
    <property type="entry name" value="LysR_substrate"/>
    <property type="match status" value="1"/>
</dbReference>
<dbReference type="GO" id="GO:0003677">
    <property type="term" value="F:DNA binding"/>
    <property type="evidence" value="ECO:0007669"/>
    <property type="project" value="UniProtKB-KW"/>
</dbReference>
<dbReference type="AlphaFoldDB" id="A0A2N3KN41"/>
<reference evidence="6 7" key="1">
    <citation type="submission" date="2017-09" db="EMBL/GenBank/DDBJ databases">
        <title>Biodiversity and function of Thalassospira species in the particle-attached aromatic-hydrocarbon-degrading consortia from the surface seawater of the South China Sea.</title>
        <authorList>
            <person name="Dong C."/>
            <person name="Liu R."/>
            <person name="Shao Z."/>
        </authorList>
    </citation>
    <scope>NUCLEOTIDE SEQUENCE [LARGE SCALE GENOMIC DNA]</scope>
    <source>
        <strain evidence="6 7">CSC1P2</strain>
    </source>
</reference>
<comment type="similarity">
    <text evidence="1">Belongs to the LysR transcriptional regulatory family.</text>
</comment>
<evidence type="ECO:0000256" key="4">
    <source>
        <dbReference type="ARBA" id="ARBA00023163"/>
    </source>
</evidence>
<dbReference type="Gene3D" id="3.40.190.290">
    <property type="match status" value="1"/>
</dbReference>
<dbReference type="Proteomes" id="UP000233597">
    <property type="component" value="Unassembled WGS sequence"/>
</dbReference>
<evidence type="ECO:0000259" key="5">
    <source>
        <dbReference type="PROSITE" id="PS50931"/>
    </source>
</evidence>
<protein>
    <recommendedName>
        <fullName evidence="5">HTH lysR-type domain-containing protein</fullName>
    </recommendedName>
</protein>
<keyword evidence="3" id="KW-0238">DNA-binding</keyword>
<dbReference type="PANTHER" id="PTHR30346">
    <property type="entry name" value="TRANSCRIPTIONAL DUAL REGULATOR HCAR-RELATED"/>
    <property type="match status" value="1"/>
</dbReference>
<dbReference type="InterPro" id="IPR005119">
    <property type="entry name" value="LysR_subst-bd"/>
</dbReference>
<accession>A0A2N3KN41</accession>
<dbReference type="InterPro" id="IPR000847">
    <property type="entry name" value="LysR_HTH_N"/>
</dbReference>
<dbReference type="Pfam" id="PF00126">
    <property type="entry name" value="HTH_1"/>
    <property type="match status" value="1"/>
</dbReference>
<dbReference type="PANTHER" id="PTHR30346:SF0">
    <property type="entry name" value="HCA OPERON TRANSCRIPTIONAL ACTIVATOR HCAR"/>
    <property type="match status" value="1"/>
</dbReference>
<dbReference type="GO" id="GO:0032993">
    <property type="term" value="C:protein-DNA complex"/>
    <property type="evidence" value="ECO:0007669"/>
    <property type="project" value="TreeGrafter"/>
</dbReference>
<evidence type="ECO:0000313" key="6">
    <source>
        <dbReference type="EMBL" id="PKR51978.1"/>
    </source>
</evidence>
<dbReference type="GO" id="GO:0003700">
    <property type="term" value="F:DNA-binding transcription factor activity"/>
    <property type="evidence" value="ECO:0007669"/>
    <property type="project" value="InterPro"/>
</dbReference>
<dbReference type="InterPro" id="IPR036390">
    <property type="entry name" value="WH_DNA-bd_sf"/>
</dbReference>